<comment type="caution">
    <text evidence="2">The sequence shown here is derived from an EMBL/GenBank/DDBJ whole genome shotgun (WGS) entry which is preliminary data.</text>
</comment>
<dbReference type="PANTHER" id="PTHR35476:SF3">
    <property type="entry name" value="SMALL RIBOSOMAL SUBUNIT PROTEIN MS75"/>
    <property type="match status" value="1"/>
</dbReference>
<feature type="region of interest" description="Disordered" evidence="1">
    <location>
        <begin position="33"/>
        <end position="61"/>
    </location>
</feature>
<evidence type="ECO:0000313" key="3">
    <source>
        <dbReference type="Proteomes" id="UP000822688"/>
    </source>
</evidence>
<keyword evidence="3" id="KW-1185">Reference proteome</keyword>
<evidence type="ECO:0000256" key="1">
    <source>
        <dbReference type="SAM" id="MobiDB-lite"/>
    </source>
</evidence>
<dbReference type="AlphaFoldDB" id="A0A8T0G4R8"/>
<reference evidence="2" key="1">
    <citation type="submission" date="2020-06" db="EMBL/GenBank/DDBJ databases">
        <title>WGS assembly of Ceratodon purpureus strain R40.</title>
        <authorList>
            <person name="Carey S.B."/>
            <person name="Jenkins J."/>
            <person name="Shu S."/>
            <person name="Lovell J.T."/>
            <person name="Sreedasyam A."/>
            <person name="Maumus F."/>
            <person name="Tiley G.P."/>
            <person name="Fernandez-Pozo N."/>
            <person name="Barry K."/>
            <person name="Chen C."/>
            <person name="Wang M."/>
            <person name="Lipzen A."/>
            <person name="Daum C."/>
            <person name="Saski C.A."/>
            <person name="Payton A.C."/>
            <person name="Mcbreen J.C."/>
            <person name="Conrad R.E."/>
            <person name="Kollar L.M."/>
            <person name="Olsson S."/>
            <person name="Huttunen S."/>
            <person name="Landis J.B."/>
            <person name="Wickett N.J."/>
            <person name="Johnson M.G."/>
            <person name="Rensing S.A."/>
            <person name="Grimwood J."/>
            <person name="Schmutz J."/>
            <person name="Mcdaniel S.F."/>
        </authorList>
    </citation>
    <scope>NUCLEOTIDE SEQUENCE</scope>
    <source>
        <strain evidence="2">R40</strain>
    </source>
</reference>
<dbReference type="EMBL" id="CM026433">
    <property type="protein sequence ID" value="KAG0554030.1"/>
    <property type="molecule type" value="Genomic_DNA"/>
</dbReference>
<dbReference type="PANTHER" id="PTHR35476">
    <property type="entry name" value="MUCIN-LIKE PROTEIN"/>
    <property type="match status" value="1"/>
</dbReference>
<gene>
    <name evidence="2" type="ORF">KC19_12G057900</name>
</gene>
<evidence type="ECO:0000313" key="2">
    <source>
        <dbReference type="EMBL" id="KAG0554030.1"/>
    </source>
</evidence>
<dbReference type="Proteomes" id="UP000822688">
    <property type="component" value="Chromosome 12"/>
</dbReference>
<proteinExistence type="predicted"/>
<name>A0A8T0G4R8_CERPU</name>
<dbReference type="Pfam" id="PF12298">
    <property type="entry name" value="Bot1p"/>
    <property type="match status" value="1"/>
</dbReference>
<accession>A0A8T0G4R8</accession>
<dbReference type="InterPro" id="IPR052851">
    <property type="entry name" value="GCD1_mitochondrial"/>
</dbReference>
<sequence length="291" mass="33381">MLLRRAQQWARMVPEGSLLGLLRGGRQISSTAGCFAQKRGGQGELNKEGEGEGEGKPTRGKREIITDEEIAQTPFIYNFSGVEPDYKACRLSEAVKERIWRSYTDNPEPVTVDRLAKEYRIRKQRVHAIVWLKDIEKQEEAAQGSPLEKDIEEYFERIDGTYEASDGERHVKIRRTSPLIKNSAAEDGEGPDWDELSAKEDEMMLHEFERRMSFNKLQIAGMVKTNIISRRRPPGGWSYLVEELGEQGKRGKRGGKRFVAEPDGTRRGLNDLEKEFLKRESLIPRRKMTAR</sequence>
<organism evidence="2 3">
    <name type="scientific">Ceratodon purpureus</name>
    <name type="common">Fire moss</name>
    <name type="synonym">Dicranum purpureum</name>
    <dbReference type="NCBI Taxonomy" id="3225"/>
    <lineage>
        <taxon>Eukaryota</taxon>
        <taxon>Viridiplantae</taxon>
        <taxon>Streptophyta</taxon>
        <taxon>Embryophyta</taxon>
        <taxon>Bryophyta</taxon>
        <taxon>Bryophytina</taxon>
        <taxon>Bryopsida</taxon>
        <taxon>Dicranidae</taxon>
        <taxon>Pseudoditrichales</taxon>
        <taxon>Ditrichaceae</taxon>
        <taxon>Ceratodon</taxon>
    </lineage>
</organism>
<protein>
    <submittedName>
        <fullName evidence="2">Uncharacterized protein</fullName>
    </submittedName>
</protein>
<feature type="compositionally biased region" description="Basic and acidic residues" evidence="1">
    <location>
        <begin position="45"/>
        <end position="61"/>
    </location>
</feature>